<dbReference type="SUPFAM" id="SSF46689">
    <property type="entry name" value="Homeodomain-like"/>
    <property type="match status" value="2"/>
</dbReference>
<evidence type="ECO:0000313" key="4">
    <source>
        <dbReference type="EMBL" id="PXY19167.1"/>
    </source>
</evidence>
<dbReference type="GO" id="GO:0003700">
    <property type="term" value="F:DNA-binding transcription factor activity"/>
    <property type="evidence" value="ECO:0007669"/>
    <property type="project" value="InterPro"/>
</dbReference>
<reference evidence="4 5" key="1">
    <citation type="submission" date="2016-07" db="EMBL/GenBank/DDBJ databases">
        <title>Draft genome sequence of Prauserella muralis DSM 45305, isolated from a mould-covered wall in an indoor environment.</title>
        <authorList>
            <person name="Ruckert C."/>
            <person name="Albersmeier A."/>
            <person name="Jiang C.-L."/>
            <person name="Jiang Y."/>
            <person name="Kalinowski J."/>
            <person name="Schneider O."/>
            <person name="Winkler A."/>
            <person name="Zotchev S.B."/>
        </authorList>
    </citation>
    <scope>NUCLEOTIDE SEQUENCE [LARGE SCALE GENOMIC DNA]</scope>
    <source>
        <strain evidence="4 5">DSM 45305</strain>
    </source>
</reference>
<keyword evidence="2" id="KW-0238">DNA-binding</keyword>
<dbReference type="Pfam" id="PF12833">
    <property type="entry name" value="HTH_18"/>
    <property type="match status" value="1"/>
</dbReference>
<sequence length="279" mass="29125">MTSDPVATLDTATVGDDGDVRVTDVRCRARAAPAGAAEAGPLRRLVLPLRGVFSCVAGGEEMLLEPGSGIVLEPGEGYRFGHPVDGGDQCLVLAAGEAAWAELAGPSGGLPAGRRLVLAPPDLLRAVRLRTADRQAVPELAALTLGDLAARGDGHPSADLPPSRRRVADRAAEFLAVHYAEPLPRLLDAAAAAAGCSPYHLARAFRAAYGVTLHAYRERLRTAAALRALAEGADDLATLAVSLGYAHHGHFTRRLRRALGAPPSRVRDALRPPLPASPR</sequence>
<evidence type="ECO:0000313" key="5">
    <source>
        <dbReference type="Proteomes" id="UP000249915"/>
    </source>
</evidence>
<dbReference type="EMBL" id="MASW01000007">
    <property type="protein sequence ID" value="PXY19167.1"/>
    <property type="molecule type" value="Genomic_DNA"/>
</dbReference>
<organism evidence="4 5">
    <name type="scientific">Prauserella muralis</name>
    <dbReference type="NCBI Taxonomy" id="588067"/>
    <lineage>
        <taxon>Bacteria</taxon>
        <taxon>Bacillati</taxon>
        <taxon>Actinomycetota</taxon>
        <taxon>Actinomycetes</taxon>
        <taxon>Pseudonocardiales</taxon>
        <taxon>Pseudonocardiaceae</taxon>
        <taxon>Prauserella</taxon>
    </lineage>
</organism>
<dbReference type="SUPFAM" id="SSF51215">
    <property type="entry name" value="Regulatory protein AraC"/>
    <property type="match status" value="1"/>
</dbReference>
<dbReference type="Proteomes" id="UP000249915">
    <property type="component" value="Unassembled WGS sequence"/>
</dbReference>
<proteinExistence type="predicted"/>
<keyword evidence="3" id="KW-0804">Transcription</keyword>
<dbReference type="OrthoDB" id="4549023at2"/>
<dbReference type="InterPro" id="IPR009057">
    <property type="entry name" value="Homeodomain-like_sf"/>
</dbReference>
<comment type="caution">
    <text evidence="4">The sequence shown here is derived from an EMBL/GenBank/DDBJ whole genome shotgun (WGS) entry which is preliminary data.</text>
</comment>
<dbReference type="SMART" id="SM00342">
    <property type="entry name" value="HTH_ARAC"/>
    <property type="match status" value="1"/>
</dbReference>
<evidence type="ECO:0000256" key="3">
    <source>
        <dbReference type="ARBA" id="ARBA00023163"/>
    </source>
</evidence>
<accession>A0A2V4AUF4</accession>
<protein>
    <submittedName>
        <fullName evidence="4">Uncharacterized protein</fullName>
    </submittedName>
</protein>
<dbReference type="RefSeq" id="WP_112285092.1">
    <property type="nucleotide sequence ID" value="NZ_MASW01000007.1"/>
</dbReference>
<dbReference type="InterPro" id="IPR037923">
    <property type="entry name" value="HTH-like"/>
</dbReference>
<name>A0A2V4AUF4_9PSEU</name>
<dbReference type="Gene3D" id="1.10.10.60">
    <property type="entry name" value="Homeodomain-like"/>
    <property type="match status" value="1"/>
</dbReference>
<dbReference type="InterPro" id="IPR050204">
    <property type="entry name" value="AraC_XylS_family_regulators"/>
</dbReference>
<gene>
    <name evidence="4" type="ORF">BAY60_30665</name>
</gene>
<evidence type="ECO:0000256" key="1">
    <source>
        <dbReference type="ARBA" id="ARBA00023015"/>
    </source>
</evidence>
<keyword evidence="5" id="KW-1185">Reference proteome</keyword>
<dbReference type="AlphaFoldDB" id="A0A2V4AUF4"/>
<evidence type="ECO:0000256" key="2">
    <source>
        <dbReference type="ARBA" id="ARBA00023125"/>
    </source>
</evidence>
<dbReference type="GO" id="GO:0043565">
    <property type="term" value="F:sequence-specific DNA binding"/>
    <property type="evidence" value="ECO:0007669"/>
    <property type="project" value="InterPro"/>
</dbReference>
<keyword evidence="1" id="KW-0805">Transcription regulation</keyword>
<dbReference type="InterPro" id="IPR018060">
    <property type="entry name" value="HTH_AraC"/>
</dbReference>
<dbReference type="PANTHER" id="PTHR46796">
    <property type="entry name" value="HTH-TYPE TRANSCRIPTIONAL ACTIVATOR RHAS-RELATED"/>
    <property type="match status" value="1"/>
</dbReference>
<dbReference type="PROSITE" id="PS01124">
    <property type="entry name" value="HTH_ARAC_FAMILY_2"/>
    <property type="match status" value="1"/>
</dbReference>